<keyword evidence="2" id="KW-1185">Reference proteome</keyword>
<dbReference type="EMBL" id="JGYN01000046">
    <property type="protein sequence ID" value="KFI44493.1"/>
    <property type="molecule type" value="Genomic_DNA"/>
</dbReference>
<dbReference type="Proteomes" id="UP000029108">
    <property type="component" value="Unassembled WGS sequence"/>
</dbReference>
<name>A0A086ZD93_9BIFI</name>
<gene>
    <name evidence="1" type="ORF">BBIA_2401</name>
</gene>
<reference evidence="1 2" key="1">
    <citation type="submission" date="2014-03" db="EMBL/GenBank/DDBJ databases">
        <title>Genomics of Bifidobacteria.</title>
        <authorList>
            <person name="Ventura M."/>
            <person name="Milani C."/>
            <person name="Lugli G.A."/>
        </authorList>
    </citation>
    <scope>NUCLEOTIDE SEQUENCE [LARGE SCALE GENOMIC DNA]</scope>
    <source>
        <strain evidence="1 2">DSM 23969</strain>
    </source>
</reference>
<evidence type="ECO:0000313" key="1">
    <source>
        <dbReference type="EMBL" id="KFI44493.1"/>
    </source>
</evidence>
<accession>A0A086ZD93</accession>
<protein>
    <submittedName>
        <fullName evidence="1">Uncharacterized protein</fullName>
    </submittedName>
</protein>
<dbReference type="STRING" id="1437608.GCA_000771645_01977"/>
<comment type="caution">
    <text evidence="1">The sequence shown here is derived from an EMBL/GenBank/DDBJ whole genome shotgun (WGS) entry which is preliminary data.</text>
</comment>
<organism evidence="1 2">
    <name type="scientific">Bifidobacterium biavatii DSM 23969</name>
    <dbReference type="NCBI Taxonomy" id="1437608"/>
    <lineage>
        <taxon>Bacteria</taxon>
        <taxon>Bacillati</taxon>
        <taxon>Actinomycetota</taxon>
        <taxon>Actinomycetes</taxon>
        <taxon>Bifidobacteriales</taxon>
        <taxon>Bifidobacteriaceae</taxon>
        <taxon>Bifidobacterium</taxon>
    </lineage>
</organism>
<evidence type="ECO:0000313" key="2">
    <source>
        <dbReference type="Proteomes" id="UP000029108"/>
    </source>
</evidence>
<dbReference type="AlphaFoldDB" id="A0A086ZD93"/>
<dbReference type="RefSeq" id="WP_033496438.1">
    <property type="nucleotide sequence ID" value="NZ_JDUU01000039.1"/>
</dbReference>
<sequence length="184" mass="19987">MTIEMPIAPDMSTMIAGSFSKLTLGDLVDGLHLRFLRLRGGDPVPAWSQDGVHGLIARIDFSLADEHDPMSGSVDFSPWFNEAPAGYRQFLGVTAVKGRDLLISEGGLEHQRDLDLSTEVLVVCEPLEPNDFRVPPDVLVDIDLTGAASNTHDFILVKADYDRYRQSLAGAAVVLSSFAYGALL</sequence>
<proteinExistence type="predicted"/>